<protein>
    <submittedName>
        <fullName evidence="2">Uncharacterized protein</fullName>
    </submittedName>
</protein>
<evidence type="ECO:0000313" key="2">
    <source>
        <dbReference type="EMBL" id="GKV19901.1"/>
    </source>
</evidence>
<dbReference type="GO" id="GO:0007005">
    <property type="term" value="P:mitochondrion organization"/>
    <property type="evidence" value="ECO:0007669"/>
    <property type="project" value="InterPro"/>
</dbReference>
<gene>
    <name evidence="2" type="ORF">SLEP1_g30099</name>
</gene>
<comment type="caution">
    <text evidence="2">The sequence shown here is derived from an EMBL/GenBank/DDBJ whole genome shotgun (WGS) entry which is preliminary data.</text>
</comment>
<dbReference type="PANTHER" id="PTHR13523:SF18">
    <property type="entry name" value="CHCH DOMAIN-CONTAINING PROTEIN"/>
    <property type="match status" value="1"/>
</dbReference>
<feature type="compositionally biased region" description="Low complexity" evidence="1">
    <location>
        <begin position="84"/>
        <end position="102"/>
    </location>
</feature>
<dbReference type="InterPro" id="IPR055304">
    <property type="entry name" value="CHCHD2/10-like"/>
</dbReference>
<feature type="region of interest" description="Disordered" evidence="1">
    <location>
        <begin position="1"/>
        <end position="48"/>
    </location>
</feature>
<evidence type="ECO:0000256" key="1">
    <source>
        <dbReference type="SAM" id="MobiDB-lite"/>
    </source>
</evidence>
<dbReference type="GO" id="GO:0005739">
    <property type="term" value="C:mitochondrion"/>
    <property type="evidence" value="ECO:0007669"/>
    <property type="project" value="TreeGrafter"/>
</dbReference>
<proteinExistence type="predicted"/>
<dbReference type="EMBL" id="BPVZ01000054">
    <property type="protein sequence ID" value="GKV19901.1"/>
    <property type="molecule type" value="Genomic_DNA"/>
</dbReference>
<name>A0AAV5K8I6_9ROSI</name>
<accession>A0AAV5K8I6</accession>
<evidence type="ECO:0000313" key="3">
    <source>
        <dbReference type="Proteomes" id="UP001054252"/>
    </source>
</evidence>
<dbReference type="AlphaFoldDB" id="A0AAV5K8I6"/>
<sequence length="119" mass="11823">MARRSSGGRSRSGLRSVRSSSSSSSLRNPPQTVKAAPPPAPVQGNSGSFLGAIADGIGWGAGTSIGHRAVDAIFGPRVVKHETVASPAPETVTPAAAPNANSFGNSEACGGQSKALTDV</sequence>
<feature type="region of interest" description="Disordered" evidence="1">
    <location>
        <begin position="84"/>
        <end position="119"/>
    </location>
</feature>
<organism evidence="2 3">
    <name type="scientific">Rubroshorea leprosula</name>
    <dbReference type="NCBI Taxonomy" id="152421"/>
    <lineage>
        <taxon>Eukaryota</taxon>
        <taxon>Viridiplantae</taxon>
        <taxon>Streptophyta</taxon>
        <taxon>Embryophyta</taxon>
        <taxon>Tracheophyta</taxon>
        <taxon>Spermatophyta</taxon>
        <taxon>Magnoliopsida</taxon>
        <taxon>eudicotyledons</taxon>
        <taxon>Gunneridae</taxon>
        <taxon>Pentapetalae</taxon>
        <taxon>rosids</taxon>
        <taxon>malvids</taxon>
        <taxon>Malvales</taxon>
        <taxon>Dipterocarpaceae</taxon>
        <taxon>Rubroshorea</taxon>
    </lineage>
</organism>
<dbReference type="GO" id="GO:0005634">
    <property type="term" value="C:nucleus"/>
    <property type="evidence" value="ECO:0007669"/>
    <property type="project" value="TreeGrafter"/>
</dbReference>
<dbReference type="Proteomes" id="UP001054252">
    <property type="component" value="Unassembled WGS sequence"/>
</dbReference>
<feature type="compositionally biased region" description="Low complexity" evidence="1">
    <location>
        <begin position="1"/>
        <end position="27"/>
    </location>
</feature>
<keyword evidence="3" id="KW-1185">Reference proteome</keyword>
<dbReference type="PANTHER" id="PTHR13523">
    <property type="entry name" value="COILED-COIL-HELIX-COILED-COIL-HELIX DOMAIN CONTAINING 2/NUR77"/>
    <property type="match status" value="1"/>
</dbReference>
<reference evidence="2 3" key="1">
    <citation type="journal article" date="2021" name="Commun. Biol.">
        <title>The genome of Shorea leprosula (Dipterocarpaceae) highlights the ecological relevance of drought in aseasonal tropical rainforests.</title>
        <authorList>
            <person name="Ng K.K.S."/>
            <person name="Kobayashi M.J."/>
            <person name="Fawcett J.A."/>
            <person name="Hatakeyama M."/>
            <person name="Paape T."/>
            <person name="Ng C.H."/>
            <person name="Ang C.C."/>
            <person name="Tnah L.H."/>
            <person name="Lee C.T."/>
            <person name="Nishiyama T."/>
            <person name="Sese J."/>
            <person name="O'Brien M.J."/>
            <person name="Copetti D."/>
            <person name="Mohd Noor M.I."/>
            <person name="Ong R.C."/>
            <person name="Putra M."/>
            <person name="Sireger I.Z."/>
            <person name="Indrioko S."/>
            <person name="Kosugi Y."/>
            <person name="Izuno A."/>
            <person name="Isagi Y."/>
            <person name="Lee S.L."/>
            <person name="Shimizu K.K."/>
        </authorList>
    </citation>
    <scope>NUCLEOTIDE SEQUENCE [LARGE SCALE GENOMIC DNA]</scope>
    <source>
        <strain evidence="2">214</strain>
    </source>
</reference>